<proteinExistence type="predicted"/>
<name>A0ABY7DR76_MYAAR</name>
<accession>A0ABY7DR76</accession>
<evidence type="ECO:0000313" key="1">
    <source>
        <dbReference type="EMBL" id="WAQ99227.1"/>
    </source>
</evidence>
<sequence length="216" mass="24794">MFKVESLKQKMLLVNCSLLCWKEGELLRAEFGAVLIFTSFQKSEEWFDGSQIDAIAITFDKGLREGDVFTKMKSLSSETTNTLLTDFVYFGRLANANIIAGRFEESEDMLRAARCKAVDIGLCHELLDMFYNEVQVRLYSFENTPTVEERQALLMWGRRGHECAKENLACKKGWRRTFVLRMVFCLLGLGTRAKVIENCLLKATLDLDSFQLTLIR</sequence>
<keyword evidence="2" id="KW-1185">Reference proteome</keyword>
<protein>
    <submittedName>
        <fullName evidence="1">Uncharacterized protein</fullName>
    </submittedName>
</protein>
<dbReference type="Proteomes" id="UP001164746">
    <property type="component" value="Chromosome 3"/>
</dbReference>
<evidence type="ECO:0000313" key="2">
    <source>
        <dbReference type="Proteomes" id="UP001164746"/>
    </source>
</evidence>
<reference evidence="1" key="1">
    <citation type="submission" date="2022-11" db="EMBL/GenBank/DDBJ databases">
        <title>Centuries of genome instability and evolution in soft-shell clam transmissible cancer (bioRxiv).</title>
        <authorList>
            <person name="Hart S.F.M."/>
            <person name="Yonemitsu M.A."/>
            <person name="Giersch R.M."/>
            <person name="Beal B.F."/>
            <person name="Arriagada G."/>
            <person name="Davis B.W."/>
            <person name="Ostrander E.A."/>
            <person name="Goff S.P."/>
            <person name="Metzger M.J."/>
        </authorList>
    </citation>
    <scope>NUCLEOTIDE SEQUENCE</scope>
    <source>
        <strain evidence="1">MELC-2E11</strain>
        <tissue evidence="1">Siphon/mantle</tissue>
    </source>
</reference>
<dbReference type="EMBL" id="CP111014">
    <property type="protein sequence ID" value="WAQ99227.1"/>
    <property type="molecule type" value="Genomic_DNA"/>
</dbReference>
<organism evidence="1 2">
    <name type="scientific">Mya arenaria</name>
    <name type="common">Soft-shell clam</name>
    <dbReference type="NCBI Taxonomy" id="6604"/>
    <lineage>
        <taxon>Eukaryota</taxon>
        <taxon>Metazoa</taxon>
        <taxon>Spiralia</taxon>
        <taxon>Lophotrochozoa</taxon>
        <taxon>Mollusca</taxon>
        <taxon>Bivalvia</taxon>
        <taxon>Autobranchia</taxon>
        <taxon>Heteroconchia</taxon>
        <taxon>Euheterodonta</taxon>
        <taxon>Imparidentia</taxon>
        <taxon>Neoheterodontei</taxon>
        <taxon>Myida</taxon>
        <taxon>Myoidea</taxon>
        <taxon>Myidae</taxon>
        <taxon>Mya</taxon>
    </lineage>
</organism>
<gene>
    <name evidence="1" type="ORF">MAR_023600</name>
</gene>